<name>A0A0C2SUK7_AMAMK</name>
<dbReference type="AlphaFoldDB" id="A0A0C2SUK7"/>
<accession>A0A0C2SUK7</accession>
<protein>
    <submittedName>
        <fullName evidence="1">Uncharacterized protein</fullName>
    </submittedName>
</protein>
<proteinExistence type="predicted"/>
<keyword evidence="2" id="KW-1185">Reference proteome</keyword>
<evidence type="ECO:0000313" key="2">
    <source>
        <dbReference type="Proteomes" id="UP000054549"/>
    </source>
</evidence>
<reference evidence="1 2" key="1">
    <citation type="submission" date="2014-04" db="EMBL/GenBank/DDBJ databases">
        <title>Evolutionary Origins and Diversification of the Mycorrhizal Mutualists.</title>
        <authorList>
            <consortium name="DOE Joint Genome Institute"/>
            <consortium name="Mycorrhizal Genomics Consortium"/>
            <person name="Kohler A."/>
            <person name="Kuo A."/>
            <person name="Nagy L.G."/>
            <person name="Floudas D."/>
            <person name="Copeland A."/>
            <person name="Barry K.W."/>
            <person name="Cichocki N."/>
            <person name="Veneault-Fourrey C."/>
            <person name="LaButti K."/>
            <person name="Lindquist E.A."/>
            <person name="Lipzen A."/>
            <person name="Lundell T."/>
            <person name="Morin E."/>
            <person name="Murat C."/>
            <person name="Riley R."/>
            <person name="Ohm R."/>
            <person name="Sun H."/>
            <person name="Tunlid A."/>
            <person name="Henrissat B."/>
            <person name="Grigoriev I.V."/>
            <person name="Hibbett D.S."/>
            <person name="Martin F."/>
        </authorList>
    </citation>
    <scope>NUCLEOTIDE SEQUENCE [LARGE SCALE GENOMIC DNA]</scope>
    <source>
        <strain evidence="1 2">Koide BX008</strain>
    </source>
</reference>
<organism evidence="1 2">
    <name type="scientific">Amanita muscaria (strain Koide BX008)</name>
    <dbReference type="NCBI Taxonomy" id="946122"/>
    <lineage>
        <taxon>Eukaryota</taxon>
        <taxon>Fungi</taxon>
        <taxon>Dikarya</taxon>
        <taxon>Basidiomycota</taxon>
        <taxon>Agaricomycotina</taxon>
        <taxon>Agaricomycetes</taxon>
        <taxon>Agaricomycetidae</taxon>
        <taxon>Agaricales</taxon>
        <taxon>Pluteineae</taxon>
        <taxon>Amanitaceae</taxon>
        <taxon>Amanita</taxon>
    </lineage>
</organism>
<sequence length="183" mass="20558">MQPPLRFLGTQESDRHCNAPFLAPNLALGPAAVLRDTMAAYCVLRLYFKLIPFEDNCSPIVSKHADTAEACTVDNHGLTAQDTDCALNLVLSVTLLPGQSLYILVILFSKHKCIMHHFSRQDNLFRLSNFLLELSRPRRFLGPVKHHTLLSNRCYCQKNALINCSAYLQVLASNVPKSKSYLK</sequence>
<dbReference type="InParanoid" id="A0A0C2SUK7"/>
<dbReference type="HOGENOM" id="CLU_1474805_0_0_1"/>
<gene>
    <name evidence="1" type="ORF">M378DRAFT_160067</name>
</gene>
<dbReference type="EMBL" id="KN818233">
    <property type="protein sequence ID" value="KIL67090.1"/>
    <property type="molecule type" value="Genomic_DNA"/>
</dbReference>
<evidence type="ECO:0000313" key="1">
    <source>
        <dbReference type="EMBL" id="KIL67090.1"/>
    </source>
</evidence>
<dbReference type="Proteomes" id="UP000054549">
    <property type="component" value="Unassembled WGS sequence"/>
</dbReference>